<name>A0AAV2D0A1_9ROSI</name>
<accession>A0AAV2D0A1</accession>
<protein>
    <recommendedName>
        <fullName evidence="3">Secreted protein</fullName>
    </recommendedName>
</protein>
<reference evidence="1 2" key="1">
    <citation type="submission" date="2024-04" db="EMBL/GenBank/DDBJ databases">
        <authorList>
            <person name="Fracassetti M."/>
        </authorList>
    </citation>
    <scope>NUCLEOTIDE SEQUENCE [LARGE SCALE GENOMIC DNA]</scope>
</reference>
<evidence type="ECO:0000313" key="1">
    <source>
        <dbReference type="EMBL" id="CAL1361562.1"/>
    </source>
</evidence>
<sequence>MLHSFLSIAAVRAAAVGGEPSLRFFLVSHQSVVCHQPQEVFNLARAFPFLDAFLDNIILPPQSIRGKAVGRFKSELPILFHSPNVLVLPRARNMNICTCNQRQDLIR</sequence>
<evidence type="ECO:0008006" key="3">
    <source>
        <dbReference type="Google" id="ProtNLM"/>
    </source>
</evidence>
<gene>
    <name evidence="1" type="ORF">LTRI10_LOCUS8932</name>
</gene>
<dbReference type="AlphaFoldDB" id="A0AAV2D0A1"/>
<organism evidence="1 2">
    <name type="scientific">Linum trigynum</name>
    <dbReference type="NCBI Taxonomy" id="586398"/>
    <lineage>
        <taxon>Eukaryota</taxon>
        <taxon>Viridiplantae</taxon>
        <taxon>Streptophyta</taxon>
        <taxon>Embryophyta</taxon>
        <taxon>Tracheophyta</taxon>
        <taxon>Spermatophyta</taxon>
        <taxon>Magnoliopsida</taxon>
        <taxon>eudicotyledons</taxon>
        <taxon>Gunneridae</taxon>
        <taxon>Pentapetalae</taxon>
        <taxon>rosids</taxon>
        <taxon>fabids</taxon>
        <taxon>Malpighiales</taxon>
        <taxon>Linaceae</taxon>
        <taxon>Linum</taxon>
    </lineage>
</organism>
<dbReference type="Proteomes" id="UP001497516">
    <property type="component" value="Chromosome 10"/>
</dbReference>
<keyword evidence="2" id="KW-1185">Reference proteome</keyword>
<proteinExistence type="predicted"/>
<evidence type="ECO:0000313" key="2">
    <source>
        <dbReference type="Proteomes" id="UP001497516"/>
    </source>
</evidence>
<dbReference type="EMBL" id="OZ034814">
    <property type="protein sequence ID" value="CAL1361562.1"/>
    <property type="molecule type" value="Genomic_DNA"/>
</dbReference>